<evidence type="ECO:0000256" key="3">
    <source>
        <dbReference type="ARBA" id="ARBA00022679"/>
    </source>
</evidence>
<name>A0A4R8PVC7_9PEZI</name>
<dbReference type="PROSITE" id="PS00107">
    <property type="entry name" value="PROTEIN_KINASE_ATP"/>
    <property type="match status" value="1"/>
</dbReference>
<feature type="domain" description="Protein kinase" evidence="11">
    <location>
        <begin position="40"/>
        <end position="369"/>
    </location>
</feature>
<comment type="catalytic activity">
    <reaction evidence="8">
        <text>L-seryl-[protein] + ATP = O-phospho-L-seryl-[protein] + ADP + H(+)</text>
        <dbReference type="Rhea" id="RHEA:17989"/>
        <dbReference type="Rhea" id="RHEA-COMP:9863"/>
        <dbReference type="Rhea" id="RHEA-COMP:11604"/>
        <dbReference type="ChEBI" id="CHEBI:15378"/>
        <dbReference type="ChEBI" id="CHEBI:29999"/>
        <dbReference type="ChEBI" id="CHEBI:30616"/>
        <dbReference type="ChEBI" id="CHEBI:83421"/>
        <dbReference type="ChEBI" id="CHEBI:456216"/>
        <dbReference type="EC" id="2.7.11.1"/>
    </reaction>
</comment>
<evidence type="ECO:0000256" key="4">
    <source>
        <dbReference type="ARBA" id="ARBA00022741"/>
    </source>
</evidence>
<dbReference type="GO" id="GO:0004674">
    <property type="term" value="F:protein serine/threonine kinase activity"/>
    <property type="evidence" value="ECO:0007669"/>
    <property type="project" value="UniProtKB-KW"/>
</dbReference>
<dbReference type="InterPro" id="IPR017441">
    <property type="entry name" value="Protein_kinase_ATP_BS"/>
</dbReference>
<dbReference type="AlphaFoldDB" id="A0A4R8PVC7"/>
<dbReference type="Proteomes" id="UP000295083">
    <property type="component" value="Unassembled WGS sequence"/>
</dbReference>
<evidence type="ECO:0000256" key="7">
    <source>
        <dbReference type="ARBA" id="ARBA00047899"/>
    </source>
</evidence>
<evidence type="ECO:0000313" key="14">
    <source>
        <dbReference type="Proteomes" id="UP000295083"/>
    </source>
</evidence>
<dbReference type="InterPro" id="IPR011009">
    <property type="entry name" value="Kinase-like_dom_sf"/>
</dbReference>
<dbReference type="PROSITE" id="PS51285">
    <property type="entry name" value="AGC_KINASE_CTER"/>
    <property type="match status" value="1"/>
</dbReference>
<dbReference type="PANTHER" id="PTHR24356:SF400">
    <property type="entry name" value="SERINE_THREONINE-PROTEIN KINASE CBK1"/>
    <property type="match status" value="1"/>
</dbReference>
<dbReference type="GO" id="GO:0005524">
    <property type="term" value="F:ATP binding"/>
    <property type="evidence" value="ECO:0007669"/>
    <property type="project" value="UniProtKB-UniRule"/>
</dbReference>
<keyword evidence="4 9" id="KW-0547">Nucleotide-binding</keyword>
<reference evidence="13 14" key="1">
    <citation type="submission" date="2018-11" db="EMBL/GenBank/DDBJ databases">
        <title>Genome sequence and assembly of Colletotrichum spinosum.</title>
        <authorList>
            <person name="Gan P."/>
            <person name="Shirasu K."/>
        </authorList>
    </citation>
    <scope>NUCLEOTIDE SEQUENCE [LARGE SCALE GENOMIC DNA]</scope>
    <source>
        <strain evidence="13 14">CBS 515.97</strain>
    </source>
</reference>
<organism evidence="13 14">
    <name type="scientific">Colletotrichum spinosum</name>
    <dbReference type="NCBI Taxonomy" id="1347390"/>
    <lineage>
        <taxon>Eukaryota</taxon>
        <taxon>Fungi</taxon>
        <taxon>Dikarya</taxon>
        <taxon>Ascomycota</taxon>
        <taxon>Pezizomycotina</taxon>
        <taxon>Sordariomycetes</taxon>
        <taxon>Hypocreomycetidae</taxon>
        <taxon>Glomerellales</taxon>
        <taxon>Glomerellaceae</taxon>
        <taxon>Colletotrichum</taxon>
        <taxon>Colletotrichum orbiculare species complex</taxon>
    </lineage>
</organism>
<keyword evidence="3" id="KW-0808">Transferase</keyword>
<keyword evidence="6 9" id="KW-0067">ATP-binding</keyword>
<comment type="caution">
    <text evidence="13">The sequence shown here is derived from an EMBL/GenBank/DDBJ whole genome shotgun (WGS) entry which is preliminary data.</text>
</comment>
<keyword evidence="2" id="KW-0723">Serine/threonine-protein kinase</keyword>
<evidence type="ECO:0000256" key="9">
    <source>
        <dbReference type="PROSITE-ProRule" id="PRU10141"/>
    </source>
</evidence>
<dbReference type="Gene3D" id="1.10.510.10">
    <property type="entry name" value="Transferase(Phosphotransferase) domain 1"/>
    <property type="match status" value="2"/>
</dbReference>
<evidence type="ECO:0000256" key="10">
    <source>
        <dbReference type="SAM" id="MobiDB-lite"/>
    </source>
</evidence>
<evidence type="ECO:0000256" key="5">
    <source>
        <dbReference type="ARBA" id="ARBA00022777"/>
    </source>
</evidence>
<dbReference type="InterPro" id="IPR008271">
    <property type="entry name" value="Ser/Thr_kinase_AS"/>
</dbReference>
<evidence type="ECO:0000256" key="2">
    <source>
        <dbReference type="ARBA" id="ARBA00022527"/>
    </source>
</evidence>
<feature type="binding site" evidence="9">
    <location>
        <position position="73"/>
    </location>
    <ligand>
        <name>ATP</name>
        <dbReference type="ChEBI" id="CHEBI:30616"/>
    </ligand>
</feature>
<feature type="compositionally biased region" description="Basic and acidic residues" evidence="10">
    <location>
        <begin position="220"/>
        <end position="231"/>
    </location>
</feature>
<dbReference type="Gene3D" id="3.30.200.20">
    <property type="entry name" value="Phosphorylase Kinase, domain 1"/>
    <property type="match status" value="2"/>
</dbReference>
<protein>
    <recommendedName>
        <fullName evidence="1">non-specific serine/threonine protein kinase</fullName>
        <ecNumber evidence="1">2.7.11.1</ecNumber>
    </recommendedName>
</protein>
<dbReference type="PROSITE" id="PS50011">
    <property type="entry name" value="PROTEIN_KINASE_DOM"/>
    <property type="match status" value="1"/>
</dbReference>
<feature type="domain" description="AGC-kinase C-terminal" evidence="12">
    <location>
        <begin position="370"/>
        <end position="528"/>
    </location>
</feature>
<evidence type="ECO:0000256" key="1">
    <source>
        <dbReference type="ARBA" id="ARBA00012513"/>
    </source>
</evidence>
<dbReference type="InterPro" id="IPR050236">
    <property type="entry name" value="Ser_Thr_kinase_AGC"/>
</dbReference>
<feature type="region of interest" description="Disordered" evidence="10">
    <location>
        <begin position="215"/>
        <end position="261"/>
    </location>
</feature>
<dbReference type="EC" id="2.7.11.1" evidence="1"/>
<keyword evidence="14" id="KW-1185">Reference proteome</keyword>
<accession>A0A4R8PVC7</accession>
<evidence type="ECO:0000313" key="13">
    <source>
        <dbReference type="EMBL" id="TDZ28120.1"/>
    </source>
</evidence>
<dbReference type="PROSITE" id="PS00108">
    <property type="entry name" value="PROTEIN_KINASE_ST"/>
    <property type="match status" value="1"/>
</dbReference>
<comment type="catalytic activity">
    <reaction evidence="7">
        <text>L-threonyl-[protein] + ATP = O-phospho-L-threonyl-[protein] + ADP + H(+)</text>
        <dbReference type="Rhea" id="RHEA:46608"/>
        <dbReference type="Rhea" id="RHEA-COMP:11060"/>
        <dbReference type="Rhea" id="RHEA-COMP:11605"/>
        <dbReference type="ChEBI" id="CHEBI:15378"/>
        <dbReference type="ChEBI" id="CHEBI:30013"/>
        <dbReference type="ChEBI" id="CHEBI:30616"/>
        <dbReference type="ChEBI" id="CHEBI:61977"/>
        <dbReference type="ChEBI" id="CHEBI:456216"/>
        <dbReference type="EC" id="2.7.11.1"/>
    </reaction>
</comment>
<proteinExistence type="predicted"/>
<evidence type="ECO:0000259" key="12">
    <source>
        <dbReference type="PROSITE" id="PS51285"/>
    </source>
</evidence>
<dbReference type="SMART" id="SM00220">
    <property type="entry name" value="S_TKc"/>
    <property type="match status" value="1"/>
</dbReference>
<dbReference type="Pfam" id="PF00069">
    <property type="entry name" value="Pkinase"/>
    <property type="match status" value="1"/>
</dbReference>
<dbReference type="GO" id="GO:0035556">
    <property type="term" value="P:intracellular signal transduction"/>
    <property type="evidence" value="ECO:0007669"/>
    <property type="project" value="TreeGrafter"/>
</dbReference>
<dbReference type="PANTHER" id="PTHR24356">
    <property type="entry name" value="SERINE/THREONINE-PROTEIN KINASE"/>
    <property type="match status" value="1"/>
</dbReference>
<evidence type="ECO:0000256" key="6">
    <source>
        <dbReference type="ARBA" id="ARBA00022840"/>
    </source>
</evidence>
<dbReference type="InterPro" id="IPR000719">
    <property type="entry name" value="Prot_kinase_dom"/>
</dbReference>
<dbReference type="EMBL" id="QAPG01001236">
    <property type="protein sequence ID" value="TDZ28120.1"/>
    <property type="molecule type" value="Genomic_DNA"/>
</dbReference>
<evidence type="ECO:0000256" key="8">
    <source>
        <dbReference type="ARBA" id="ARBA00048679"/>
    </source>
</evidence>
<keyword evidence="5 13" id="KW-0418">Kinase</keyword>
<sequence length="560" mass="64611">MAARYCRKSWTFPVAGNPFSRVTFNRRVMDIPRHSGLDNLESLQNLGKGSFGVVKLVRERRSSRVLAMKVIRKSDMLRSCQEGHLRAERDFLAAASKSEWIVPLIKSFQDNSNLYLLMEYMPGGDFLGLLIRENTLGEARTQFYIAEMVVCIEEAHKLGCIHRDVKPDNFLIGADGHLKISDFGLSFDDHWSHDTSYYKWHRQSLLIAKGIHITGDEEDQRSTPESDEQRRHSLQASSSKHEPPAEVVRSPKPLKSWSRSRRSSLDRADFPTVENLLDWRTAASSRSGRQYTKQNIINHNTTLEFPAQGPPVSAQCQDLIKLLLRDKENRLSSPEYYEQDQRLRLGVLHPPRQFVFKDGASDIKRHPWFRHVPWDGLRRMQPEWIPEIDDSYDTHYFEEDEPVSDWSESVASVAAERPVDAKVIVTELQYLGFGNHMIGFCLGLIDKPYDSARLKKIDREIDGQSRLSSEAKQCMKEVVRKYGEKERKRPRDKLLRDAETKQEVLQFRKQTAFLGYSWRTPPAVKYPLEPMHTASNYGAVVRDMVPYEMISQNGGLTNAW</sequence>
<evidence type="ECO:0000259" key="11">
    <source>
        <dbReference type="PROSITE" id="PS50011"/>
    </source>
</evidence>
<dbReference type="InterPro" id="IPR000961">
    <property type="entry name" value="AGC-kinase_C"/>
</dbReference>
<dbReference type="SUPFAM" id="SSF56112">
    <property type="entry name" value="Protein kinase-like (PK-like)"/>
    <property type="match status" value="1"/>
</dbReference>
<gene>
    <name evidence="13" type="primary">cbk1</name>
    <name evidence="13" type="ORF">C8035_v009865</name>
</gene>